<feature type="transmembrane region" description="Helical" evidence="1">
    <location>
        <begin position="57"/>
        <end position="76"/>
    </location>
</feature>
<organism evidence="2 3">
    <name type="scientific">Neptunitalea lumnitzerae</name>
    <dbReference type="NCBI Taxonomy" id="2965509"/>
    <lineage>
        <taxon>Bacteria</taxon>
        <taxon>Pseudomonadati</taxon>
        <taxon>Bacteroidota</taxon>
        <taxon>Flavobacteriia</taxon>
        <taxon>Flavobacteriales</taxon>
        <taxon>Flavobacteriaceae</taxon>
        <taxon>Neptunitalea</taxon>
    </lineage>
</organism>
<feature type="transmembrane region" description="Helical" evidence="1">
    <location>
        <begin position="31"/>
        <end position="51"/>
    </location>
</feature>
<feature type="transmembrane region" description="Helical" evidence="1">
    <location>
        <begin position="321"/>
        <end position="340"/>
    </location>
</feature>
<dbReference type="Proteomes" id="UP001143543">
    <property type="component" value="Unassembled WGS sequence"/>
</dbReference>
<name>A0ABQ5MGV4_9FLAO</name>
<proteinExistence type="predicted"/>
<dbReference type="RefSeq" id="WP_281763801.1">
    <property type="nucleotide sequence ID" value="NZ_BRVO01000001.1"/>
</dbReference>
<gene>
    <name evidence="2" type="ORF">Y10_05150</name>
</gene>
<keyword evidence="1" id="KW-0812">Transmembrane</keyword>
<protein>
    <recommendedName>
        <fullName evidence="4">Polysaccharide chain length determinant N-terminal domain-containing protein</fullName>
    </recommendedName>
</protein>
<sequence length="349" mass="39859">MSDQTNKQNHNADEIDIIQFFSYLGRGIKNFFKAIGNFFQWIFHVFILLLILIRTNLVYFIAALVVGLVAGFSLDYMRKPVYVSQMVVEPNYNSAQQLYNQVAFFNELAISKDSVALAKELKIDAKQAGKIVGVEIEPYITEKQKLFLYDEFIKELDTLTRNSFDYEMYSNSFNDLDAAYHIISVRAKDNNIAKSIEKPIVASVSETPYFKGQELTSNLNRALQDTILRKQLRDIDSLQDTYRKAMIAAASNTGSASTSISLDNKSSKIDETELFKYINEIKRNLVDLNIEKATEQATLNIISEFPDKGLKVQKLRKSMKVVLPIFLIIVVFVVLLLGKLNTYLKTYNK</sequence>
<evidence type="ECO:0000313" key="2">
    <source>
        <dbReference type="EMBL" id="GLB48147.1"/>
    </source>
</evidence>
<evidence type="ECO:0000256" key="1">
    <source>
        <dbReference type="SAM" id="Phobius"/>
    </source>
</evidence>
<reference evidence="2" key="1">
    <citation type="submission" date="2022-07" db="EMBL/GenBank/DDBJ databases">
        <title>Taxonomy of Novel Oxalotrophic and Methylotrophic Bacteria.</title>
        <authorList>
            <person name="Sahin N."/>
            <person name="Tani A."/>
        </authorList>
    </citation>
    <scope>NUCLEOTIDE SEQUENCE</scope>
    <source>
        <strain evidence="2">Y10</strain>
    </source>
</reference>
<comment type="caution">
    <text evidence="2">The sequence shown here is derived from an EMBL/GenBank/DDBJ whole genome shotgun (WGS) entry which is preliminary data.</text>
</comment>
<accession>A0ABQ5MGV4</accession>
<evidence type="ECO:0008006" key="4">
    <source>
        <dbReference type="Google" id="ProtNLM"/>
    </source>
</evidence>
<keyword evidence="3" id="KW-1185">Reference proteome</keyword>
<dbReference type="EMBL" id="BRVO01000001">
    <property type="protein sequence ID" value="GLB48147.1"/>
    <property type="molecule type" value="Genomic_DNA"/>
</dbReference>
<keyword evidence="1" id="KW-0472">Membrane</keyword>
<evidence type="ECO:0000313" key="3">
    <source>
        <dbReference type="Proteomes" id="UP001143543"/>
    </source>
</evidence>
<keyword evidence="1" id="KW-1133">Transmembrane helix</keyword>